<evidence type="ECO:0000313" key="2">
    <source>
        <dbReference type="Proteomes" id="UP000324222"/>
    </source>
</evidence>
<dbReference type="Proteomes" id="UP000324222">
    <property type="component" value="Unassembled WGS sequence"/>
</dbReference>
<comment type="caution">
    <text evidence="1">The sequence shown here is derived from an EMBL/GenBank/DDBJ whole genome shotgun (WGS) entry which is preliminary data.</text>
</comment>
<proteinExistence type="predicted"/>
<dbReference type="EMBL" id="VSRR010007916">
    <property type="protein sequence ID" value="MPC47782.1"/>
    <property type="molecule type" value="Genomic_DNA"/>
</dbReference>
<name>A0A5B7FMW1_PORTR</name>
<keyword evidence="2" id="KW-1185">Reference proteome</keyword>
<protein>
    <submittedName>
        <fullName evidence="1">Uncharacterized protein</fullName>
    </submittedName>
</protein>
<gene>
    <name evidence="1" type="ORF">E2C01_041538</name>
</gene>
<evidence type="ECO:0000313" key="1">
    <source>
        <dbReference type="EMBL" id="MPC47782.1"/>
    </source>
</evidence>
<accession>A0A5B7FMW1</accession>
<dbReference type="AlphaFoldDB" id="A0A5B7FMW1"/>
<organism evidence="1 2">
    <name type="scientific">Portunus trituberculatus</name>
    <name type="common">Swimming crab</name>
    <name type="synonym">Neptunus trituberculatus</name>
    <dbReference type="NCBI Taxonomy" id="210409"/>
    <lineage>
        <taxon>Eukaryota</taxon>
        <taxon>Metazoa</taxon>
        <taxon>Ecdysozoa</taxon>
        <taxon>Arthropoda</taxon>
        <taxon>Crustacea</taxon>
        <taxon>Multicrustacea</taxon>
        <taxon>Malacostraca</taxon>
        <taxon>Eumalacostraca</taxon>
        <taxon>Eucarida</taxon>
        <taxon>Decapoda</taxon>
        <taxon>Pleocyemata</taxon>
        <taxon>Brachyura</taxon>
        <taxon>Eubrachyura</taxon>
        <taxon>Portunoidea</taxon>
        <taxon>Portunidae</taxon>
        <taxon>Portuninae</taxon>
        <taxon>Portunus</taxon>
    </lineage>
</organism>
<reference evidence="1 2" key="1">
    <citation type="submission" date="2019-05" db="EMBL/GenBank/DDBJ databases">
        <title>Another draft genome of Portunus trituberculatus and its Hox gene families provides insights of decapod evolution.</title>
        <authorList>
            <person name="Jeong J.-H."/>
            <person name="Song I."/>
            <person name="Kim S."/>
            <person name="Choi T."/>
            <person name="Kim D."/>
            <person name="Ryu S."/>
            <person name="Kim W."/>
        </authorList>
    </citation>
    <scope>NUCLEOTIDE SEQUENCE [LARGE SCALE GENOMIC DNA]</scope>
    <source>
        <tissue evidence="1">Muscle</tissue>
    </source>
</reference>
<sequence length="77" mass="8458">MFDVLCFGCALTWVSSKVCRKTNGELVGGVSDERLLDIPVPILRFTPRKSVSLPPLQIPSLPFFNPSALAFPLHVMS</sequence>